<protein>
    <recommendedName>
        <fullName evidence="3">Mon2/Sec7/BIG1-like HUS domain-containing protein</fullName>
    </recommendedName>
</protein>
<dbReference type="Proteomes" id="UP000281553">
    <property type="component" value="Unassembled WGS sequence"/>
</dbReference>
<organism evidence="1 2">
    <name type="scientific">Dibothriocephalus latus</name>
    <name type="common">Fish tapeworm</name>
    <name type="synonym">Diphyllobothrium latum</name>
    <dbReference type="NCBI Taxonomy" id="60516"/>
    <lineage>
        <taxon>Eukaryota</taxon>
        <taxon>Metazoa</taxon>
        <taxon>Spiralia</taxon>
        <taxon>Lophotrochozoa</taxon>
        <taxon>Platyhelminthes</taxon>
        <taxon>Cestoda</taxon>
        <taxon>Eucestoda</taxon>
        <taxon>Diphyllobothriidea</taxon>
        <taxon>Diphyllobothriidae</taxon>
        <taxon>Dibothriocephalus</taxon>
    </lineage>
</organism>
<name>A0A3P7LF41_DIBLA</name>
<dbReference type="InterPro" id="IPR040000">
    <property type="entry name" value="NOP9"/>
</dbReference>
<dbReference type="GO" id="GO:0003723">
    <property type="term" value="F:RNA binding"/>
    <property type="evidence" value="ECO:0007669"/>
    <property type="project" value="InterPro"/>
</dbReference>
<dbReference type="InterPro" id="IPR011989">
    <property type="entry name" value="ARM-like"/>
</dbReference>
<dbReference type="GO" id="GO:0000447">
    <property type="term" value="P:endonucleolytic cleavage in ITS1 to separate SSU-rRNA from 5.8S rRNA and LSU-rRNA from tricistronic rRNA transcript (SSU-rRNA, 5.8S rRNA, LSU-rRNA)"/>
    <property type="evidence" value="ECO:0007669"/>
    <property type="project" value="TreeGrafter"/>
</dbReference>
<dbReference type="InterPro" id="IPR016024">
    <property type="entry name" value="ARM-type_fold"/>
</dbReference>
<keyword evidence="2" id="KW-1185">Reference proteome</keyword>
<dbReference type="GO" id="GO:0000472">
    <property type="term" value="P:endonucleolytic cleavage to generate mature 5'-end of SSU-rRNA from (SSU-rRNA, 5.8S rRNA, LSU-rRNA)"/>
    <property type="evidence" value="ECO:0007669"/>
    <property type="project" value="TreeGrafter"/>
</dbReference>
<accession>A0A3P7LF41</accession>
<dbReference type="PANTHER" id="PTHR13102">
    <property type="entry name" value="NUCLEOLAR PROTEIN 9"/>
    <property type="match status" value="1"/>
</dbReference>
<dbReference type="GO" id="GO:0005730">
    <property type="term" value="C:nucleolus"/>
    <property type="evidence" value="ECO:0007669"/>
    <property type="project" value="TreeGrafter"/>
</dbReference>
<reference evidence="1 2" key="1">
    <citation type="submission" date="2018-11" db="EMBL/GenBank/DDBJ databases">
        <authorList>
            <consortium name="Pathogen Informatics"/>
        </authorList>
    </citation>
    <scope>NUCLEOTIDE SEQUENCE [LARGE SCALE GENOMIC DNA]</scope>
</reference>
<dbReference type="GO" id="GO:0000056">
    <property type="term" value="P:ribosomal small subunit export from nucleus"/>
    <property type="evidence" value="ECO:0007669"/>
    <property type="project" value="TreeGrafter"/>
</dbReference>
<dbReference type="EMBL" id="UYRU01062673">
    <property type="protein sequence ID" value="VDN15484.1"/>
    <property type="molecule type" value="Genomic_DNA"/>
</dbReference>
<proteinExistence type="predicted"/>
<dbReference type="GO" id="GO:0030686">
    <property type="term" value="C:90S preribosome"/>
    <property type="evidence" value="ECO:0007669"/>
    <property type="project" value="TreeGrafter"/>
</dbReference>
<dbReference type="GO" id="GO:0000480">
    <property type="term" value="P:endonucleolytic cleavage in 5'-ETS of tricistronic rRNA transcript (SSU-rRNA, 5.8S rRNA, LSU-rRNA)"/>
    <property type="evidence" value="ECO:0007669"/>
    <property type="project" value="TreeGrafter"/>
</dbReference>
<dbReference type="SUPFAM" id="SSF48371">
    <property type="entry name" value="ARM repeat"/>
    <property type="match status" value="1"/>
</dbReference>
<evidence type="ECO:0008006" key="3">
    <source>
        <dbReference type="Google" id="ProtNLM"/>
    </source>
</evidence>
<gene>
    <name evidence="1" type="ORF">DILT_LOCUS11315</name>
</gene>
<evidence type="ECO:0000313" key="2">
    <source>
        <dbReference type="Proteomes" id="UP000281553"/>
    </source>
</evidence>
<dbReference type="Gene3D" id="1.25.10.10">
    <property type="entry name" value="Leucine-rich Repeat Variant"/>
    <property type="match status" value="1"/>
</dbReference>
<sequence length="193" mass="21855">MTHRIDPKTVRYFESRADVFLKKCSVDEREDFILNTFAEVNKEGWFVCTNAKICSSLEKLMPYASITAIGLILKAFSKDLDSVFNTKFAHHVLHAALKRCTYDLESVALCDPLDPSYSDRLTDLVNRLLLSNEFDTFVVDAITCPLLQCLLIVCSKRLEENFDSICSHILKKSVLLKPSEADTLAVSPEQTVR</sequence>
<dbReference type="PANTHER" id="PTHR13102:SF0">
    <property type="entry name" value="NUCLEOLAR PROTEIN 9"/>
    <property type="match status" value="1"/>
</dbReference>
<dbReference type="GO" id="GO:0030688">
    <property type="term" value="C:preribosome, small subunit precursor"/>
    <property type="evidence" value="ECO:0007669"/>
    <property type="project" value="TreeGrafter"/>
</dbReference>
<evidence type="ECO:0000313" key="1">
    <source>
        <dbReference type="EMBL" id="VDN15484.1"/>
    </source>
</evidence>
<dbReference type="OrthoDB" id="9987665at2759"/>
<dbReference type="AlphaFoldDB" id="A0A3P7LF41"/>